<protein>
    <submittedName>
        <fullName evidence="10">Cytochrome P450</fullName>
    </submittedName>
</protein>
<sequence length="547" mass="62259">MMWLQSLAIFLTLGAILALVLRRTFIRYACKLIRGPSTPSWIFGNVLDFNRQDQAGDLDFKWMREFGPTWRLNGILGETILMTADPKAMHHAFQKYPDDYPKPADNIEIIRMYAGPGIIWSSGHVHQRHRRIMHPMFTAPQLRTYVPIFQRNIRKMNEMWRTELAAQPSGRSTTCVYTWLTRVALDIVGEAAFDYSFGALSNDSSDLLKVYTNMFVDTALYPAAVELLIRPFWRFLPKSFLGLMDYLPLKDIQRIRQIRKAFEKEASILLKHKTDDFLSGNDINKDLMSILVRANASENPKNRLSDAEMIAQMGSITIAGHDTTATTLSWLFFELARHPQWQEKLRDEIRTFRAAAVARGDITFSLEDLDSMTYCIAALKETLRYHPVGSNVRRVAEKDDIIPLQYPILSESGELLTEVPVYAGQEVWFTFCGYNRLSQIWGDNADVWDPSRFLGRDDRKQVGVGVFASLMTFSCGPQACIGWRFSVMESQVAIAEILESFAFSLPVDEPEIQRLPSAVMNPGVMAPCVRGKLELGAQLPLQISFAE</sequence>
<evidence type="ECO:0000256" key="8">
    <source>
        <dbReference type="ARBA" id="ARBA00023033"/>
    </source>
</evidence>
<keyword evidence="5 9" id="KW-0479">Metal-binding</keyword>
<reference evidence="10 11" key="1">
    <citation type="submission" date="2016-07" db="EMBL/GenBank/DDBJ databases">
        <title>Draft genome of the white-rot fungus Obba rivulosa 3A-2.</title>
        <authorList>
            <consortium name="DOE Joint Genome Institute"/>
            <person name="Miettinen O."/>
            <person name="Riley R."/>
            <person name="Acob R."/>
            <person name="Barry K."/>
            <person name="Cullen D."/>
            <person name="De Vries R."/>
            <person name="Hainaut M."/>
            <person name="Hatakka A."/>
            <person name="Henrissat B."/>
            <person name="Hilden K."/>
            <person name="Kuo R."/>
            <person name="Labutti K."/>
            <person name="Lipzen A."/>
            <person name="Makela M.R."/>
            <person name="Sandor L."/>
            <person name="Spatafora J.W."/>
            <person name="Grigoriev I.V."/>
            <person name="Hibbett D.S."/>
        </authorList>
    </citation>
    <scope>NUCLEOTIDE SEQUENCE [LARGE SCALE GENOMIC DNA]</scope>
    <source>
        <strain evidence="10 11">3A-2</strain>
    </source>
</reference>
<evidence type="ECO:0000256" key="2">
    <source>
        <dbReference type="ARBA" id="ARBA00005179"/>
    </source>
</evidence>
<evidence type="ECO:0000313" key="10">
    <source>
        <dbReference type="EMBL" id="OCH88053.1"/>
    </source>
</evidence>
<dbReference type="InterPro" id="IPR050121">
    <property type="entry name" value="Cytochrome_P450_monoxygenase"/>
</dbReference>
<dbReference type="PANTHER" id="PTHR24305:SF166">
    <property type="entry name" value="CYTOCHROME P450 12A4, MITOCHONDRIAL-RELATED"/>
    <property type="match status" value="1"/>
</dbReference>
<dbReference type="GO" id="GO:0020037">
    <property type="term" value="F:heme binding"/>
    <property type="evidence" value="ECO:0007669"/>
    <property type="project" value="InterPro"/>
</dbReference>
<evidence type="ECO:0000256" key="3">
    <source>
        <dbReference type="ARBA" id="ARBA00010617"/>
    </source>
</evidence>
<comment type="cofactor">
    <cofactor evidence="1 9">
        <name>heme</name>
        <dbReference type="ChEBI" id="CHEBI:30413"/>
    </cofactor>
</comment>
<dbReference type="Pfam" id="PF00067">
    <property type="entry name" value="p450"/>
    <property type="match status" value="1"/>
</dbReference>
<name>A0A8E2ANP3_9APHY</name>
<dbReference type="SUPFAM" id="SSF48264">
    <property type="entry name" value="Cytochrome P450"/>
    <property type="match status" value="1"/>
</dbReference>
<evidence type="ECO:0000256" key="6">
    <source>
        <dbReference type="ARBA" id="ARBA00023002"/>
    </source>
</evidence>
<proteinExistence type="inferred from homology"/>
<dbReference type="PANTHER" id="PTHR24305">
    <property type="entry name" value="CYTOCHROME P450"/>
    <property type="match status" value="1"/>
</dbReference>
<evidence type="ECO:0000256" key="1">
    <source>
        <dbReference type="ARBA" id="ARBA00001971"/>
    </source>
</evidence>
<keyword evidence="8" id="KW-0503">Monooxygenase</keyword>
<accession>A0A8E2ANP3</accession>
<evidence type="ECO:0000256" key="4">
    <source>
        <dbReference type="ARBA" id="ARBA00022617"/>
    </source>
</evidence>
<dbReference type="InterPro" id="IPR001128">
    <property type="entry name" value="Cyt_P450"/>
</dbReference>
<evidence type="ECO:0000256" key="5">
    <source>
        <dbReference type="ARBA" id="ARBA00022723"/>
    </source>
</evidence>
<dbReference type="AlphaFoldDB" id="A0A8E2ANP3"/>
<dbReference type="GO" id="GO:0004497">
    <property type="term" value="F:monooxygenase activity"/>
    <property type="evidence" value="ECO:0007669"/>
    <property type="project" value="UniProtKB-KW"/>
</dbReference>
<keyword evidence="11" id="KW-1185">Reference proteome</keyword>
<comment type="similarity">
    <text evidence="3">Belongs to the cytochrome P450 family.</text>
</comment>
<keyword evidence="6" id="KW-0560">Oxidoreductase</keyword>
<dbReference type="PRINTS" id="PR00463">
    <property type="entry name" value="EP450I"/>
</dbReference>
<dbReference type="InterPro" id="IPR002401">
    <property type="entry name" value="Cyt_P450_E_grp-I"/>
</dbReference>
<keyword evidence="4 9" id="KW-0349">Heme</keyword>
<evidence type="ECO:0000256" key="9">
    <source>
        <dbReference type="PIRSR" id="PIRSR602401-1"/>
    </source>
</evidence>
<evidence type="ECO:0000313" key="11">
    <source>
        <dbReference type="Proteomes" id="UP000250043"/>
    </source>
</evidence>
<dbReference type="InterPro" id="IPR036396">
    <property type="entry name" value="Cyt_P450_sf"/>
</dbReference>
<feature type="binding site" description="axial binding residue" evidence="9">
    <location>
        <position position="480"/>
    </location>
    <ligand>
        <name>heme</name>
        <dbReference type="ChEBI" id="CHEBI:30413"/>
    </ligand>
    <ligandPart>
        <name>Fe</name>
        <dbReference type="ChEBI" id="CHEBI:18248"/>
    </ligandPart>
</feature>
<evidence type="ECO:0000256" key="7">
    <source>
        <dbReference type="ARBA" id="ARBA00023004"/>
    </source>
</evidence>
<dbReference type="Proteomes" id="UP000250043">
    <property type="component" value="Unassembled WGS sequence"/>
</dbReference>
<keyword evidence="7 9" id="KW-0408">Iron</keyword>
<dbReference type="PRINTS" id="PR00385">
    <property type="entry name" value="P450"/>
</dbReference>
<dbReference type="GO" id="GO:0005506">
    <property type="term" value="F:iron ion binding"/>
    <property type="evidence" value="ECO:0007669"/>
    <property type="project" value="InterPro"/>
</dbReference>
<comment type="pathway">
    <text evidence="2">Secondary metabolite biosynthesis.</text>
</comment>
<dbReference type="GO" id="GO:0016705">
    <property type="term" value="F:oxidoreductase activity, acting on paired donors, with incorporation or reduction of molecular oxygen"/>
    <property type="evidence" value="ECO:0007669"/>
    <property type="project" value="InterPro"/>
</dbReference>
<organism evidence="10 11">
    <name type="scientific">Obba rivulosa</name>
    <dbReference type="NCBI Taxonomy" id="1052685"/>
    <lineage>
        <taxon>Eukaryota</taxon>
        <taxon>Fungi</taxon>
        <taxon>Dikarya</taxon>
        <taxon>Basidiomycota</taxon>
        <taxon>Agaricomycotina</taxon>
        <taxon>Agaricomycetes</taxon>
        <taxon>Polyporales</taxon>
        <taxon>Gelatoporiaceae</taxon>
        <taxon>Obba</taxon>
    </lineage>
</organism>
<dbReference type="OrthoDB" id="1470350at2759"/>
<gene>
    <name evidence="10" type="ORF">OBBRIDRAFT_114115</name>
</gene>
<dbReference type="EMBL" id="KV722464">
    <property type="protein sequence ID" value="OCH88053.1"/>
    <property type="molecule type" value="Genomic_DNA"/>
</dbReference>
<dbReference type="Gene3D" id="1.10.630.10">
    <property type="entry name" value="Cytochrome P450"/>
    <property type="match status" value="1"/>
</dbReference>